<dbReference type="Proteomes" id="UP000216991">
    <property type="component" value="Unassembled WGS sequence"/>
</dbReference>
<organism evidence="1 2">
    <name type="scientific">Sandarakinorhabdus cyanobacteriorum</name>
    <dbReference type="NCBI Taxonomy" id="1981098"/>
    <lineage>
        <taxon>Bacteria</taxon>
        <taxon>Pseudomonadati</taxon>
        <taxon>Pseudomonadota</taxon>
        <taxon>Alphaproteobacteria</taxon>
        <taxon>Sphingomonadales</taxon>
        <taxon>Sphingosinicellaceae</taxon>
        <taxon>Sandarakinorhabdus</taxon>
    </lineage>
</organism>
<dbReference type="EMBL" id="NOXT01000124">
    <property type="protein sequence ID" value="OYQ24784.1"/>
    <property type="molecule type" value="Genomic_DNA"/>
</dbReference>
<accession>A0A255Y7S2</accession>
<comment type="caution">
    <text evidence="1">The sequence shown here is derived from an EMBL/GenBank/DDBJ whole genome shotgun (WGS) entry which is preliminary data.</text>
</comment>
<dbReference type="RefSeq" id="WP_094475069.1">
    <property type="nucleotide sequence ID" value="NZ_NOXT01000124.1"/>
</dbReference>
<sequence length="206" mass="22773">MMRGAVLGALVASAATPVAAQKKGQGAVDIDPQNRGLVAGTGIEMRDIIGMSDRIVRDLLQRQDIVGTPVPPRVILEGSRIRNQSSQRIDTDLFSDQLRAQLIRAAAGKLRFLSRENIQDVMEERELKRQGQTDVGTRGMTKAVAGTDYRLVGRITSQDSRNNTTGMTQRAIQVIFELIDMETTETVYISEPFVVVRASRDDVVYR</sequence>
<evidence type="ECO:0000313" key="2">
    <source>
        <dbReference type="Proteomes" id="UP000216991"/>
    </source>
</evidence>
<dbReference type="InterPro" id="IPR014094">
    <property type="entry name" value="LpoB"/>
</dbReference>
<keyword evidence="2" id="KW-1185">Reference proteome</keyword>
<gene>
    <name evidence="1" type="ORF">CHU93_15140</name>
</gene>
<evidence type="ECO:0008006" key="3">
    <source>
        <dbReference type="Google" id="ProtNLM"/>
    </source>
</evidence>
<evidence type="ECO:0000313" key="1">
    <source>
        <dbReference type="EMBL" id="OYQ24784.1"/>
    </source>
</evidence>
<dbReference type="AlphaFoldDB" id="A0A255Y7S2"/>
<dbReference type="Gene3D" id="3.40.50.10610">
    <property type="entry name" value="ABC-type transport auxiliary lipoprotein component"/>
    <property type="match status" value="1"/>
</dbReference>
<proteinExistence type="predicted"/>
<dbReference type="Pfam" id="PF13036">
    <property type="entry name" value="LpoB"/>
    <property type="match status" value="1"/>
</dbReference>
<reference evidence="1 2" key="1">
    <citation type="submission" date="2017-07" db="EMBL/GenBank/DDBJ databases">
        <title>Sandarakinorhabdus cyanobacteriorum sp. nov., a novel bacterium isolated from cyanobacterial aggregates in a eutrophic lake.</title>
        <authorList>
            <person name="Cai H."/>
        </authorList>
    </citation>
    <scope>NUCLEOTIDE SEQUENCE [LARGE SCALE GENOMIC DNA]</scope>
    <source>
        <strain evidence="1 2">TH057</strain>
    </source>
</reference>
<protein>
    <recommendedName>
        <fullName evidence="3">Penicillin-binding protein activator LpoB</fullName>
    </recommendedName>
</protein>
<name>A0A255Y7S2_9SPHN</name>
<dbReference type="OrthoDB" id="8969905at2"/>